<accession>A0AAI8VPG3</accession>
<reference evidence="7" key="1">
    <citation type="submission" date="2023-10" db="EMBL/GenBank/DDBJ databases">
        <authorList>
            <person name="Hackl T."/>
        </authorList>
    </citation>
    <scope>NUCLEOTIDE SEQUENCE</scope>
</reference>
<keyword evidence="5" id="KW-0723">Serine/threonine-protein kinase</keyword>
<feature type="domain" description="Protein kinase" evidence="6">
    <location>
        <begin position="10"/>
        <end position="304"/>
    </location>
</feature>
<evidence type="ECO:0000256" key="2">
    <source>
        <dbReference type="ARBA" id="ARBA00022741"/>
    </source>
</evidence>
<dbReference type="EMBL" id="CAUWAG010000012">
    <property type="protein sequence ID" value="CAJ2508693.1"/>
    <property type="molecule type" value="Genomic_DNA"/>
</dbReference>
<evidence type="ECO:0000313" key="7">
    <source>
        <dbReference type="EMBL" id="CAJ2508693.1"/>
    </source>
</evidence>
<comment type="caution">
    <text evidence="7">The sequence shown here is derived from an EMBL/GenBank/DDBJ whole genome shotgun (WGS) entry which is preliminary data.</text>
</comment>
<dbReference type="SUPFAM" id="SSF56112">
    <property type="entry name" value="Protein kinase-like (PK-like)"/>
    <property type="match status" value="1"/>
</dbReference>
<dbReference type="PROSITE" id="PS50011">
    <property type="entry name" value="PROTEIN_KINASE_DOM"/>
    <property type="match status" value="1"/>
</dbReference>
<evidence type="ECO:0000256" key="4">
    <source>
        <dbReference type="PROSITE-ProRule" id="PRU10141"/>
    </source>
</evidence>
<keyword evidence="3 4" id="KW-0067">ATP-binding</keyword>
<name>A0AAI8VPG3_9PEZI</name>
<dbReference type="PANTHER" id="PTHR11909">
    <property type="entry name" value="CASEIN KINASE-RELATED"/>
    <property type="match status" value="1"/>
</dbReference>
<dbReference type="GO" id="GO:0004674">
    <property type="term" value="F:protein serine/threonine kinase activity"/>
    <property type="evidence" value="ECO:0007669"/>
    <property type="project" value="UniProtKB-KW"/>
</dbReference>
<sequence length="304" mass="35222">MKDILIQGRYRVDRKVGKGGFGVVYSGTDLYNDNEVAIKLMESRNDPRELEEEAGTYRALAGKVGIPQVYWFGEEGSFYVLVLELLGPSLEDLFNYCGRRFSLKTILLIADQAISRIEHIHGHVLYRDIKPDNFLMGIGKQGNILYIIDFGLAREFSDDEQYRGYQGLPFGGTTRYASIKNHEGLEQSWGDDLESLGYMLLYFARGSLPWQGLKAEIDDEKRELVKQKKMTLSGEELCRDLLPTEFTEFAKYIDYTRSLRFGDKPDYGYLRTLFRNRFQSEGFKYDNVFDWTIKRYHETNGEIS</sequence>
<dbReference type="Gene3D" id="1.10.510.10">
    <property type="entry name" value="Transferase(Phosphotransferase) domain 1"/>
    <property type="match status" value="1"/>
</dbReference>
<dbReference type="InterPro" id="IPR000719">
    <property type="entry name" value="Prot_kinase_dom"/>
</dbReference>
<dbReference type="Pfam" id="PF00069">
    <property type="entry name" value="Pkinase"/>
    <property type="match status" value="1"/>
</dbReference>
<comment type="similarity">
    <text evidence="5">Belongs to the protein kinase superfamily.</text>
</comment>
<dbReference type="PROSITE" id="PS00107">
    <property type="entry name" value="PROTEIN_KINASE_ATP"/>
    <property type="match status" value="1"/>
</dbReference>
<protein>
    <recommendedName>
        <fullName evidence="1">non-specific serine/threonine protein kinase</fullName>
        <ecNumber evidence="1">2.7.11.1</ecNumber>
    </recommendedName>
</protein>
<evidence type="ECO:0000256" key="3">
    <source>
        <dbReference type="ARBA" id="ARBA00022840"/>
    </source>
</evidence>
<dbReference type="GO" id="GO:0005524">
    <property type="term" value="F:ATP binding"/>
    <property type="evidence" value="ECO:0007669"/>
    <property type="project" value="UniProtKB-UniRule"/>
</dbReference>
<evidence type="ECO:0000313" key="8">
    <source>
        <dbReference type="Proteomes" id="UP001295740"/>
    </source>
</evidence>
<dbReference type="InterPro" id="IPR017441">
    <property type="entry name" value="Protein_kinase_ATP_BS"/>
</dbReference>
<evidence type="ECO:0000256" key="1">
    <source>
        <dbReference type="ARBA" id="ARBA00012513"/>
    </source>
</evidence>
<dbReference type="CDD" id="cd14016">
    <property type="entry name" value="STKc_CK1"/>
    <property type="match status" value="1"/>
</dbReference>
<feature type="binding site" evidence="4">
    <location>
        <position position="39"/>
    </location>
    <ligand>
        <name>ATP</name>
        <dbReference type="ChEBI" id="CHEBI:30616"/>
    </ligand>
</feature>
<dbReference type="EC" id="2.7.11.1" evidence="1"/>
<evidence type="ECO:0000259" key="6">
    <source>
        <dbReference type="PROSITE" id="PS50011"/>
    </source>
</evidence>
<dbReference type="InterPro" id="IPR008271">
    <property type="entry name" value="Ser/Thr_kinase_AS"/>
</dbReference>
<evidence type="ECO:0000256" key="5">
    <source>
        <dbReference type="RuleBase" id="RU000304"/>
    </source>
</evidence>
<dbReference type="InterPro" id="IPR011009">
    <property type="entry name" value="Kinase-like_dom_sf"/>
</dbReference>
<organism evidence="7 8">
    <name type="scientific">Anthostomella pinea</name>
    <dbReference type="NCBI Taxonomy" id="933095"/>
    <lineage>
        <taxon>Eukaryota</taxon>
        <taxon>Fungi</taxon>
        <taxon>Dikarya</taxon>
        <taxon>Ascomycota</taxon>
        <taxon>Pezizomycotina</taxon>
        <taxon>Sordariomycetes</taxon>
        <taxon>Xylariomycetidae</taxon>
        <taxon>Xylariales</taxon>
        <taxon>Xylariaceae</taxon>
        <taxon>Anthostomella</taxon>
    </lineage>
</organism>
<gene>
    <name evidence="7" type="ORF">KHLLAP_LOCUS9161</name>
</gene>
<dbReference type="SMART" id="SM00220">
    <property type="entry name" value="S_TKc"/>
    <property type="match status" value="1"/>
</dbReference>
<keyword evidence="8" id="KW-1185">Reference proteome</keyword>
<keyword evidence="5" id="KW-0418">Kinase</keyword>
<dbReference type="PROSITE" id="PS00108">
    <property type="entry name" value="PROTEIN_KINASE_ST"/>
    <property type="match status" value="1"/>
</dbReference>
<proteinExistence type="inferred from homology"/>
<dbReference type="InterPro" id="IPR050235">
    <property type="entry name" value="CK1_Ser-Thr_kinase"/>
</dbReference>
<keyword evidence="2 4" id="KW-0547">Nucleotide-binding</keyword>
<keyword evidence="5" id="KW-0808">Transferase</keyword>
<dbReference type="AlphaFoldDB" id="A0AAI8VPG3"/>
<dbReference type="Proteomes" id="UP001295740">
    <property type="component" value="Unassembled WGS sequence"/>
</dbReference>